<feature type="non-terminal residue" evidence="1">
    <location>
        <position position="56"/>
    </location>
</feature>
<organism evidence="1">
    <name type="scientific">Iconisemion striatum</name>
    <dbReference type="NCBI Taxonomy" id="60296"/>
    <lineage>
        <taxon>Eukaryota</taxon>
        <taxon>Metazoa</taxon>
        <taxon>Chordata</taxon>
        <taxon>Craniata</taxon>
        <taxon>Vertebrata</taxon>
        <taxon>Euteleostomi</taxon>
        <taxon>Actinopterygii</taxon>
        <taxon>Neopterygii</taxon>
        <taxon>Teleostei</taxon>
        <taxon>Neoteleostei</taxon>
        <taxon>Acanthomorphata</taxon>
        <taxon>Ovalentaria</taxon>
        <taxon>Atherinomorphae</taxon>
        <taxon>Cyprinodontiformes</taxon>
        <taxon>Nothobranchiidae</taxon>
        <taxon>Iconisemion</taxon>
    </lineage>
</organism>
<dbReference type="AlphaFoldDB" id="A0A1A7XKR3"/>
<sequence>KDTHSRVVIPLEDGTGVSSPAKAIPACFARRPLDSQQAEEAASCEVLNASLLKNLR</sequence>
<proteinExistence type="predicted"/>
<dbReference type="EMBL" id="HADW01017272">
    <property type="protein sequence ID" value="SBP18672.1"/>
    <property type="molecule type" value="Transcribed_RNA"/>
</dbReference>
<dbReference type="EMBL" id="HADW01007773">
    <property type="protein sequence ID" value="SBP09173.1"/>
    <property type="molecule type" value="Transcribed_RNA"/>
</dbReference>
<protein>
    <submittedName>
        <fullName evidence="1">Uncharacterized protein</fullName>
    </submittedName>
</protein>
<feature type="non-terminal residue" evidence="1">
    <location>
        <position position="1"/>
    </location>
</feature>
<name>A0A1A7XKR3_9TELE</name>
<reference evidence="1" key="2">
    <citation type="submission" date="2016-06" db="EMBL/GenBank/DDBJ databases">
        <title>The genome of a short-lived fish provides insights into sex chromosome evolution and the genetic control of aging.</title>
        <authorList>
            <person name="Reichwald K."/>
            <person name="Felder M."/>
            <person name="Petzold A."/>
            <person name="Koch P."/>
            <person name="Groth M."/>
            <person name="Platzer M."/>
        </authorList>
    </citation>
    <scope>NUCLEOTIDE SEQUENCE</scope>
    <source>
        <tissue evidence="1">Brain</tissue>
    </source>
</reference>
<gene>
    <name evidence="1" type="primary">Nfu_g_1_002184</name>
</gene>
<accession>A0A1A7XKR3</accession>
<reference evidence="1" key="1">
    <citation type="submission" date="2016-05" db="EMBL/GenBank/DDBJ databases">
        <authorList>
            <person name="Lavstsen T."/>
            <person name="Jespersen J.S."/>
        </authorList>
    </citation>
    <scope>NUCLEOTIDE SEQUENCE</scope>
    <source>
        <tissue evidence="1">Brain</tissue>
    </source>
</reference>
<evidence type="ECO:0000313" key="1">
    <source>
        <dbReference type="EMBL" id="SBP18672.1"/>
    </source>
</evidence>